<dbReference type="EMBL" id="QLMK01000002">
    <property type="protein sequence ID" value="RAK32017.1"/>
    <property type="molecule type" value="Genomic_DNA"/>
</dbReference>
<dbReference type="Proteomes" id="UP000249453">
    <property type="component" value="Unassembled WGS sequence"/>
</dbReference>
<dbReference type="CDD" id="cd04301">
    <property type="entry name" value="NAT_SF"/>
    <property type="match status" value="1"/>
</dbReference>
<comment type="caution">
    <text evidence="2">The sequence shown here is derived from an EMBL/GenBank/DDBJ whole genome shotgun (WGS) entry which is preliminary data.</text>
</comment>
<reference evidence="2 3" key="1">
    <citation type="submission" date="2018-06" db="EMBL/GenBank/DDBJ databases">
        <title>Genomic Encyclopedia of Type Strains, Phase IV (KMG-IV): sequencing the most valuable type-strain genomes for metagenomic binning, comparative biology and taxonomic classification.</title>
        <authorList>
            <person name="Goeker M."/>
        </authorList>
    </citation>
    <scope>NUCLEOTIDE SEQUENCE [LARGE SCALE GENOMIC DNA]</scope>
    <source>
        <strain evidence="2 3">DSM 26720</strain>
    </source>
</reference>
<sequence>MTDAVNITKQDSPQGGSYIATLDGERAEMTYTRVNDDLVSIDHTFVPEASRGRGIAQALAAYAVQDIRQLNGKLVAQCSFMQAQLKRHPEWSDVEKSQQL</sequence>
<dbReference type="Pfam" id="PF14542">
    <property type="entry name" value="Acetyltransf_CG"/>
    <property type="match status" value="1"/>
</dbReference>
<evidence type="ECO:0000259" key="1">
    <source>
        <dbReference type="PROSITE" id="PS51729"/>
    </source>
</evidence>
<keyword evidence="3" id="KW-1185">Reference proteome</keyword>
<dbReference type="InterPro" id="IPR016181">
    <property type="entry name" value="Acyl_CoA_acyltransferase"/>
</dbReference>
<organism evidence="2 3">
    <name type="scientific">Falsochrobactrum ovis</name>
    <dbReference type="NCBI Taxonomy" id="1293442"/>
    <lineage>
        <taxon>Bacteria</taxon>
        <taxon>Pseudomonadati</taxon>
        <taxon>Pseudomonadota</taxon>
        <taxon>Alphaproteobacteria</taxon>
        <taxon>Hyphomicrobiales</taxon>
        <taxon>Brucellaceae</taxon>
        <taxon>Falsochrobactrum</taxon>
    </lineage>
</organism>
<dbReference type="SUPFAM" id="SSF55729">
    <property type="entry name" value="Acyl-CoA N-acyltransferases (Nat)"/>
    <property type="match status" value="1"/>
</dbReference>
<dbReference type="InterPro" id="IPR031165">
    <property type="entry name" value="GNAT_YJDJ"/>
</dbReference>
<evidence type="ECO:0000313" key="3">
    <source>
        <dbReference type="Proteomes" id="UP000249453"/>
    </source>
</evidence>
<proteinExistence type="predicted"/>
<dbReference type="RefSeq" id="WP_111574283.1">
    <property type="nucleotide sequence ID" value="NZ_JBHEEY010000003.1"/>
</dbReference>
<dbReference type="OrthoDB" id="9800945at2"/>
<dbReference type="PANTHER" id="PTHR31435">
    <property type="entry name" value="PROTEIN NATD1"/>
    <property type="match status" value="1"/>
</dbReference>
<evidence type="ECO:0000313" key="2">
    <source>
        <dbReference type="EMBL" id="RAK32017.1"/>
    </source>
</evidence>
<dbReference type="PANTHER" id="PTHR31435:SF9">
    <property type="entry name" value="PROTEIN NATD1"/>
    <property type="match status" value="1"/>
</dbReference>
<protein>
    <recommendedName>
        <fullName evidence="1">N-acetyltransferase domain-containing protein</fullName>
    </recommendedName>
</protein>
<dbReference type="AlphaFoldDB" id="A0A364JX28"/>
<dbReference type="InterPro" id="IPR045057">
    <property type="entry name" value="Gcn5-rel_NAT"/>
</dbReference>
<dbReference type="PROSITE" id="PS51729">
    <property type="entry name" value="GNAT_YJDJ"/>
    <property type="match status" value="1"/>
</dbReference>
<accession>A0A364JX28</accession>
<name>A0A364JX28_9HYPH</name>
<dbReference type="Gene3D" id="3.40.630.30">
    <property type="match status" value="1"/>
</dbReference>
<feature type="domain" description="N-acetyltransferase" evidence="1">
    <location>
        <begin position="10"/>
        <end position="96"/>
    </location>
</feature>
<gene>
    <name evidence="2" type="ORF">C7374_10211</name>
</gene>